<dbReference type="PANTHER" id="PTHR22718">
    <property type="entry name" value="SERPENTINE RECEPTOR, CLASS X"/>
    <property type="match status" value="1"/>
</dbReference>
<keyword evidence="1" id="KW-0472">Membrane</keyword>
<dbReference type="PANTHER" id="PTHR22718:SF36">
    <property type="entry name" value="G_PROTEIN_RECEP_F1_2 DOMAIN-CONTAINING PROTEIN-RELATED"/>
    <property type="match status" value="1"/>
</dbReference>
<gene>
    <name evidence="2" type="ORF">CAEBREN_17527</name>
</gene>
<name>G0MT75_CAEBE</name>
<dbReference type="EMBL" id="GL379811">
    <property type="protein sequence ID" value="EGT43747.1"/>
    <property type="molecule type" value="Genomic_DNA"/>
</dbReference>
<keyword evidence="1" id="KW-1133">Transmembrane helix</keyword>
<evidence type="ECO:0000256" key="1">
    <source>
        <dbReference type="SAM" id="Phobius"/>
    </source>
</evidence>
<evidence type="ECO:0000313" key="2">
    <source>
        <dbReference type="EMBL" id="EGT43747.1"/>
    </source>
</evidence>
<keyword evidence="1" id="KW-0812">Transmembrane</keyword>
<sequence length="292" mass="33182">MGFTFDSVRLLPDAPNQQVNIVKPDCRIRCDDKDYADRVQQEVQNWNNGGGLTSAIIVQDGMSFLNLVIQLACIHYIFSKKYFKKSTFFSILFILSITISFRVIFYIIALTATAIRSDSISAILMRSSLYIDYCSNFFSLSITFLMSLNRCLCFLSKTWNEKLFEGKNVVFPIVGSAVVSITGAVLCIITSEVSRIFLPGLGFVDMGKNTGFKVLINRVFFVFPFGSIACYIALFYVIRQQNKMVLTRTSNRNRGENKVFVQLLITTVFYGVRYECSSIERNRKVPDNVDLI</sequence>
<dbReference type="CDD" id="cd00637">
    <property type="entry name" value="7tm_classA_rhodopsin-like"/>
    <property type="match status" value="1"/>
</dbReference>
<accession>G0MT75</accession>
<dbReference type="InParanoid" id="G0MT75"/>
<dbReference type="OMA" id="TWNARIF"/>
<reference evidence="3" key="1">
    <citation type="submission" date="2011-07" db="EMBL/GenBank/DDBJ databases">
        <authorList>
            <consortium name="Caenorhabditis brenneri Sequencing and Analysis Consortium"/>
            <person name="Wilson R.K."/>
        </authorList>
    </citation>
    <scope>NUCLEOTIDE SEQUENCE [LARGE SCALE GENOMIC DNA]</scope>
    <source>
        <strain evidence="3">PB2801</strain>
    </source>
</reference>
<dbReference type="AlphaFoldDB" id="G0MT75"/>
<keyword evidence="3" id="KW-1185">Reference proteome</keyword>
<dbReference type="FunCoup" id="G0MT75">
    <property type="interactions" value="2"/>
</dbReference>
<dbReference type="Proteomes" id="UP000008068">
    <property type="component" value="Unassembled WGS sequence"/>
</dbReference>
<evidence type="ECO:0008006" key="4">
    <source>
        <dbReference type="Google" id="ProtNLM"/>
    </source>
</evidence>
<dbReference type="eggNOG" id="ENOG502THE6">
    <property type="taxonomic scope" value="Eukaryota"/>
</dbReference>
<feature type="transmembrane region" description="Helical" evidence="1">
    <location>
        <begin position="215"/>
        <end position="238"/>
    </location>
</feature>
<organism evidence="3">
    <name type="scientific">Caenorhabditis brenneri</name>
    <name type="common">Nematode worm</name>
    <dbReference type="NCBI Taxonomy" id="135651"/>
    <lineage>
        <taxon>Eukaryota</taxon>
        <taxon>Metazoa</taxon>
        <taxon>Ecdysozoa</taxon>
        <taxon>Nematoda</taxon>
        <taxon>Chromadorea</taxon>
        <taxon>Rhabditida</taxon>
        <taxon>Rhabditina</taxon>
        <taxon>Rhabditomorpha</taxon>
        <taxon>Rhabditoidea</taxon>
        <taxon>Rhabditidae</taxon>
        <taxon>Peloderinae</taxon>
        <taxon>Caenorhabditis</taxon>
    </lineage>
</organism>
<feature type="transmembrane region" description="Helical" evidence="1">
    <location>
        <begin position="56"/>
        <end position="78"/>
    </location>
</feature>
<proteinExistence type="predicted"/>
<protein>
    <recommendedName>
        <fullName evidence="4">G-protein coupled receptors family 1 profile domain-containing protein</fullName>
    </recommendedName>
</protein>
<dbReference type="Gene3D" id="1.20.1070.10">
    <property type="entry name" value="Rhodopsin 7-helix transmembrane proteins"/>
    <property type="match status" value="1"/>
</dbReference>
<evidence type="ECO:0000313" key="3">
    <source>
        <dbReference type="Proteomes" id="UP000008068"/>
    </source>
</evidence>
<feature type="transmembrane region" description="Helical" evidence="1">
    <location>
        <begin position="169"/>
        <end position="191"/>
    </location>
</feature>
<dbReference type="OrthoDB" id="5871355at2759"/>
<feature type="transmembrane region" description="Helical" evidence="1">
    <location>
        <begin position="90"/>
        <end position="109"/>
    </location>
</feature>
<feature type="transmembrane region" description="Helical" evidence="1">
    <location>
        <begin position="129"/>
        <end position="148"/>
    </location>
</feature>
<dbReference type="SUPFAM" id="SSF81321">
    <property type="entry name" value="Family A G protein-coupled receptor-like"/>
    <property type="match status" value="1"/>
</dbReference>
<dbReference type="HOGENOM" id="CLU_068967_0_0_1"/>